<accession>A0A5M6CYF8</accession>
<name>A0A5M6CYF8_9FLAO</name>
<comment type="caution">
    <text evidence="1">The sequence shown here is derived from an EMBL/GenBank/DDBJ whole genome shotgun (WGS) entry which is preliminary data.</text>
</comment>
<sequence>MKLKVGFIYMFVCIFSGVVYPQEMNNNLLFIRVDKINDLTIDKYQTKFFVIEVDSINIPLKDSGMMPVLIDDFADVQLEDCKRGKSFNINDVYTTDTFNAVSNYGGDNLERIIDNLKEMNYLSSIKIKDLSYSKNIKIYYTIIKSEYCIGNLTDKSDRDYYNNKKIVIMSSPITIDNKYKIPKSDLFEVYKAINYNYFMVD</sequence>
<evidence type="ECO:0000313" key="2">
    <source>
        <dbReference type="Proteomes" id="UP000325141"/>
    </source>
</evidence>
<keyword evidence="2" id="KW-1185">Reference proteome</keyword>
<dbReference type="EMBL" id="VWSG01000001">
    <property type="protein sequence ID" value="KAA5538319.1"/>
    <property type="molecule type" value="Genomic_DNA"/>
</dbReference>
<protein>
    <submittedName>
        <fullName evidence="1">Uncharacterized protein</fullName>
    </submittedName>
</protein>
<organism evidence="1 2">
    <name type="scientific">Paenimyroides baculatum</name>
    <dbReference type="NCBI Taxonomy" id="2608000"/>
    <lineage>
        <taxon>Bacteria</taxon>
        <taxon>Pseudomonadati</taxon>
        <taxon>Bacteroidota</taxon>
        <taxon>Flavobacteriia</taxon>
        <taxon>Flavobacteriales</taxon>
        <taxon>Flavobacteriaceae</taxon>
        <taxon>Paenimyroides</taxon>
    </lineage>
</organism>
<reference evidence="1 2" key="1">
    <citation type="submission" date="2019-09" db="EMBL/GenBank/DDBJ databases">
        <title>Genome sequence and assembly of Flavobacterium sp.</title>
        <authorList>
            <person name="Chhetri G."/>
        </authorList>
    </citation>
    <scope>NUCLEOTIDE SEQUENCE [LARGE SCALE GENOMIC DNA]</scope>
    <source>
        <strain evidence="1 2">SNL9</strain>
    </source>
</reference>
<dbReference type="RefSeq" id="WP_150009586.1">
    <property type="nucleotide sequence ID" value="NZ_VWSG01000001.1"/>
</dbReference>
<gene>
    <name evidence="1" type="ORF">F0460_01575</name>
</gene>
<dbReference type="AlphaFoldDB" id="A0A5M6CYF8"/>
<dbReference type="Proteomes" id="UP000325141">
    <property type="component" value="Unassembled WGS sequence"/>
</dbReference>
<evidence type="ECO:0000313" key="1">
    <source>
        <dbReference type="EMBL" id="KAA5538319.1"/>
    </source>
</evidence>
<proteinExistence type="predicted"/>